<evidence type="ECO:0000313" key="1">
    <source>
        <dbReference type="EMBL" id="ABY46685.1"/>
    </source>
</evidence>
<protein>
    <submittedName>
        <fullName evidence="1">Uncharacterized protein</fullName>
    </submittedName>
</protein>
<dbReference type="Proteomes" id="UP000002154">
    <property type="component" value="Plasmid pBWB401"/>
</dbReference>
<reference evidence="1 2" key="1">
    <citation type="journal article" date="2008" name="Chem. Biol. Interact.">
        <title>Extending the Bacillus cereus group genomics to putative food-borne pathogens of different toxicity.</title>
        <authorList>
            <person name="Lapidus A."/>
            <person name="Goltsman E."/>
            <person name="Auger S."/>
            <person name="Galleron N."/>
            <person name="Segurens B."/>
            <person name="Dossat C."/>
            <person name="Land M.L."/>
            <person name="Broussolle V."/>
            <person name="Brillard J."/>
            <person name="Guinebretiere M.H."/>
            <person name="Sanchis V."/>
            <person name="Nguen-The C."/>
            <person name="Lereclus D."/>
            <person name="Richardson P."/>
            <person name="Wincker P."/>
            <person name="Weissenbach J."/>
            <person name="Ehrlich S.D."/>
            <person name="Sorokin A."/>
        </authorList>
    </citation>
    <scope>NUCLEOTIDE SEQUENCE [LARGE SCALE GENOMIC DNA]</scope>
    <source>
        <strain evidence="1 2">KBAB4</strain>
        <plasmid evidence="1 2">pBWB401</plasmid>
    </source>
</reference>
<gene>
    <name evidence="1" type="ordered locus">BcerKBAB4_5733</name>
</gene>
<name>A9VUW4_BACMK</name>
<dbReference type="EMBL" id="CP000904">
    <property type="protein sequence ID" value="ABY46685.1"/>
    <property type="molecule type" value="Genomic_DNA"/>
</dbReference>
<dbReference type="HOGENOM" id="CLU_192737_0_0_9"/>
<geneLocation type="plasmid" evidence="1 2">
    <name>pBWB401</name>
</geneLocation>
<organism evidence="1 2">
    <name type="scientific">Bacillus mycoides (strain KBAB4)</name>
    <name type="common">Bacillus weihenstephanensis</name>
    <dbReference type="NCBI Taxonomy" id="315730"/>
    <lineage>
        <taxon>Bacteria</taxon>
        <taxon>Bacillati</taxon>
        <taxon>Bacillota</taxon>
        <taxon>Bacilli</taxon>
        <taxon>Bacillales</taxon>
        <taxon>Bacillaceae</taxon>
        <taxon>Bacillus</taxon>
        <taxon>Bacillus cereus group</taxon>
    </lineage>
</organism>
<dbReference type="AlphaFoldDB" id="A9VUW4"/>
<keyword evidence="1" id="KW-0614">Plasmid</keyword>
<proteinExistence type="predicted"/>
<accession>A9VUW4</accession>
<dbReference type="KEGG" id="bwe:BcerKBAB4_5733"/>
<dbReference type="RefSeq" id="WP_012259951.1">
    <property type="nucleotide sequence ID" value="NC_010180.1"/>
</dbReference>
<evidence type="ECO:0000313" key="2">
    <source>
        <dbReference type="Proteomes" id="UP000002154"/>
    </source>
</evidence>
<sequence>MIEYIENDNSDKPQVNIYIGEDEWAKYSFQNKVRLLYRLKNSDNVLAKELVKSISSLIEEEQKMSEIDYEATVKQCENMIEWFE</sequence>